<accession>A0A160V6C5</accession>
<name>A0A160V6C5_9ZZZZ</name>
<proteinExistence type="predicted"/>
<sequence>MSSGAMADFWSPPLAAAVVGTMGIVLALLLAVLAPKLRRLQAS</sequence>
<reference evidence="2" key="1">
    <citation type="submission" date="2015-10" db="EMBL/GenBank/DDBJ databases">
        <authorList>
            <person name="Gilbert D.G."/>
        </authorList>
    </citation>
    <scope>NUCLEOTIDE SEQUENCE</scope>
</reference>
<keyword evidence="1" id="KW-1133">Transmembrane helix</keyword>
<organism evidence="2">
    <name type="scientific">hydrothermal vent metagenome</name>
    <dbReference type="NCBI Taxonomy" id="652676"/>
    <lineage>
        <taxon>unclassified sequences</taxon>
        <taxon>metagenomes</taxon>
        <taxon>ecological metagenomes</taxon>
    </lineage>
</organism>
<feature type="transmembrane region" description="Helical" evidence="1">
    <location>
        <begin position="14"/>
        <end position="34"/>
    </location>
</feature>
<dbReference type="AlphaFoldDB" id="A0A160V6C5"/>
<keyword evidence="1" id="KW-0472">Membrane</keyword>
<evidence type="ECO:0000313" key="2">
    <source>
        <dbReference type="EMBL" id="CUV01098.1"/>
    </source>
</evidence>
<evidence type="ECO:0000256" key="1">
    <source>
        <dbReference type="SAM" id="Phobius"/>
    </source>
</evidence>
<protein>
    <submittedName>
        <fullName evidence="2">Uncharacterized protein</fullName>
    </submittedName>
</protein>
<dbReference type="EMBL" id="FAXA01000003">
    <property type="protein sequence ID" value="CUV01098.1"/>
    <property type="molecule type" value="Genomic_DNA"/>
</dbReference>
<keyword evidence="1" id="KW-0812">Transmembrane</keyword>
<gene>
    <name evidence="2" type="ORF">MGWOODY_Clf496</name>
</gene>